<dbReference type="PANTHER" id="PTHR42870:SF6">
    <property type="entry name" value="ACETYL-COA C-ACYLTRANSFERASE"/>
    <property type="match status" value="1"/>
</dbReference>
<sequence>MRDVAIIGSYTTKFGEMWERSFRDIVVEAGVGALEDAGVGGESIDSMFVGNMSGGQFVEQEHIGALIADYSGLAAGLHVPSTRVEAACASGGLAFRQGIQSVASGYNDIVVAAGVEKMTDVSSVGASSALAAAADREWEGMMGATFPGLYAMIARMHMQQYGTTSEQLAQVAVKNHKNGTNNPIAQYRNNITVDKVLNSIMVADPLHIFDCSPITDGAAALVLAPAEDAHKYTDTPIYIKGSGQASDTIALHDRRDITTLDASVYAAKRAYEMAGIGPDDVDVAEVHDCFTIAEICAIEDLGFVEKGQGGRFVEEGNTVIGGKIPVNTSGGLKACGHPVGATGIKQAAEIVNQLRGEAGKRQVEGAEIGLAHNVGGSGATALVHVLGRER</sequence>
<name>D5E949_METMS</name>
<reference evidence="4 5" key="1">
    <citation type="submission" date="2010-03" db="EMBL/GenBank/DDBJ databases">
        <title>The complete genome of Methanohalophilus mahii DSM 5219.</title>
        <authorList>
            <consortium name="US DOE Joint Genome Institute (JGI-PGF)"/>
            <person name="Lucas S."/>
            <person name="Copeland A."/>
            <person name="Lapidus A."/>
            <person name="Glavina del Rio T."/>
            <person name="Dalin E."/>
            <person name="Tice H."/>
            <person name="Bruce D."/>
            <person name="Goodwin L."/>
            <person name="Pitluck S."/>
            <person name="Kyrpides N."/>
            <person name="Mavromatis K."/>
            <person name="Ivanova N."/>
            <person name="Lykidis A."/>
            <person name="Saunders E."/>
            <person name="Brettin T."/>
            <person name="Detter J.C."/>
            <person name="Han C."/>
            <person name="Land M."/>
            <person name="Hauser L."/>
            <person name="Markowitz V."/>
            <person name="Cheng J.-F."/>
            <person name="Hugenholtz P."/>
            <person name="Woyke T."/>
            <person name="Wu D."/>
            <person name="Spring S."/>
            <person name="Schneider S."/>
            <person name="Schroeder M."/>
            <person name="Klenk H.-P."/>
            <person name="Eisen J.A."/>
        </authorList>
    </citation>
    <scope>NUCLEOTIDE SEQUENCE [LARGE SCALE GENOMIC DNA]</scope>
    <source>
        <strain evidence="5">ATCC 35705 / DSM 5219 / SLP</strain>
    </source>
</reference>
<dbReference type="Gene3D" id="3.40.47.10">
    <property type="match status" value="1"/>
</dbReference>
<dbReference type="EMBL" id="CP001994">
    <property type="protein sequence ID" value="ADE35700.1"/>
    <property type="molecule type" value="Genomic_DNA"/>
</dbReference>
<proteinExistence type="predicted"/>
<dbReference type="PANTHER" id="PTHR42870">
    <property type="entry name" value="ACETYL-COA C-ACETYLTRANSFERASE"/>
    <property type="match status" value="1"/>
</dbReference>
<dbReference type="KEGG" id="mmh:Mmah_0165"/>
<keyword evidence="1" id="KW-0414">Isoprene biosynthesis</keyword>
<evidence type="ECO:0000313" key="5">
    <source>
        <dbReference type="Proteomes" id="UP000001059"/>
    </source>
</evidence>
<gene>
    <name evidence="4" type="ordered locus">Mmah_0165</name>
</gene>
<dbReference type="AlphaFoldDB" id="D5E949"/>
<dbReference type="PIRSF" id="PIRSF000429">
    <property type="entry name" value="Ac-CoA_Ac_transf"/>
    <property type="match status" value="1"/>
</dbReference>
<dbReference type="Proteomes" id="UP000001059">
    <property type="component" value="Chromosome"/>
</dbReference>
<dbReference type="InterPro" id="IPR016039">
    <property type="entry name" value="Thiolase-like"/>
</dbReference>
<evidence type="ECO:0000259" key="2">
    <source>
        <dbReference type="Pfam" id="PF00108"/>
    </source>
</evidence>
<dbReference type="GO" id="GO:0008299">
    <property type="term" value="P:isoprenoid biosynthetic process"/>
    <property type="evidence" value="ECO:0007669"/>
    <property type="project" value="UniProtKB-KW"/>
</dbReference>
<dbReference type="RefSeq" id="WP_013036643.1">
    <property type="nucleotide sequence ID" value="NC_014002.1"/>
</dbReference>
<feature type="domain" description="Thiolase C-terminal" evidence="3">
    <location>
        <begin position="243"/>
        <end position="388"/>
    </location>
</feature>
<dbReference type="Pfam" id="PF00108">
    <property type="entry name" value="Thiolase_N"/>
    <property type="match status" value="1"/>
</dbReference>
<evidence type="ECO:0000259" key="3">
    <source>
        <dbReference type="Pfam" id="PF22691"/>
    </source>
</evidence>
<evidence type="ECO:0000256" key="1">
    <source>
        <dbReference type="ARBA" id="ARBA00023229"/>
    </source>
</evidence>
<dbReference type="InterPro" id="IPR002155">
    <property type="entry name" value="Thiolase"/>
</dbReference>
<organism evidence="4 5">
    <name type="scientific">Methanohalophilus mahii (strain ATCC 35705 / DSM 5219 / SLP)</name>
    <dbReference type="NCBI Taxonomy" id="547558"/>
    <lineage>
        <taxon>Archaea</taxon>
        <taxon>Methanobacteriati</taxon>
        <taxon>Methanobacteriota</taxon>
        <taxon>Stenosarchaea group</taxon>
        <taxon>Methanomicrobia</taxon>
        <taxon>Methanosarcinales</taxon>
        <taxon>Methanosarcinaceae</taxon>
        <taxon>Methanohalophilus</taxon>
    </lineage>
</organism>
<dbReference type="CDD" id="cd00829">
    <property type="entry name" value="SCP-x_thiolase"/>
    <property type="match status" value="1"/>
</dbReference>
<dbReference type="SUPFAM" id="SSF53901">
    <property type="entry name" value="Thiolase-like"/>
    <property type="match status" value="2"/>
</dbReference>
<accession>D5E949</accession>
<dbReference type="GeneID" id="8982296"/>
<dbReference type="NCBIfam" id="NF004720">
    <property type="entry name" value="PRK06064.1"/>
    <property type="match status" value="1"/>
</dbReference>
<keyword evidence="5" id="KW-1185">Reference proteome</keyword>
<dbReference type="HOGENOM" id="CLU_035425_4_0_2"/>
<dbReference type="Pfam" id="PF22691">
    <property type="entry name" value="Thiolase_C_1"/>
    <property type="match status" value="1"/>
</dbReference>
<dbReference type="OrthoDB" id="167534at2157"/>
<evidence type="ECO:0000313" key="4">
    <source>
        <dbReference type="EMBL" id="ADE35700.1"/>
    </source>
</evidence>
<dbReference type="GO" id="GO:0016747">
    <property type="term" value="F:acyltransferase activity, transferring groups other than amino-acyl groups"/>
    <property type="evidence" value="ECO:0007669"/>
    <property type="project" value="InterPro"/>
</dbReference>
<protein>
    <submittedName>
        <fullName evidence="4">Thiolase</fullName>
    </submittedName>
</protein>
<dbReference type="STRING" id="547558.Mmah_0165"/>
<dbReference type="InterPro" id="IPR055140">
    <property type="entry name" value="Thiolase_C_2"/>
</dbReference>
<dbReference type="InterPro" id="IPR020616">
    <property type="entry name" value="Thiolase_N"/>
</dbReference>
<feature type="domain" description="Thiolase N-terminal" evidence="2">
    <location>
        <begin position="4"/>
        <end position="226"/>
    </location>
</feature>